<reference evidence="3" key="1">
    <citation type="submission" date="2014-09" db="EMBL/GenBank/DDBJ databases">
        <authorList>
            <person name="Gomez-Valero L."/>
        </authorList>
    </citation>
    <scope>NUCLEOTIDE SEQUENCE [LARGE SCALE GENOMIC DNA]</scope>
    <source>
        <strain evidence="3">ATCC700992</strain>
    </source>
</reference>
<keyword evidence="3" id="KW-1185">Reference proteome</keyword>
<dbReference type="HOGENOM" id="CLU_552975_0_0_6"/>
<dbReference type="OrthoDB" id="5657165at2"/>
<accession>A0A098G6B0</accession>
<dbReference type="Proteomes" id="UP000032430">
    <property type="component" value="Chromosome I"/>
</dbReference>
<evidence type="ECO:0000313" key="2">
    <source>
        <dbReference type="EMBL" id="CEG57504.1"/>
    </source>
</evidence>
<dbReference type="InterPro" id="IPR038765">
    <property type="entry name" value="Papain-like_cys_pep_sf"/>
</dbReference>
<evidence type="ECO:0000256" key="1">
    <source>
        <dbReference type="SAM" id="Phobius"/>
    </source>
</evidence>
<organism evidence="2 3">
    <name type="scientific">Legionella fallonii LLAP-10</name>
    <dbReference type="NCBI Taxonomy" id="1212491"/>
    <lineage>
        <taxon>Bacteria</taxon>
        <taxon>Pseudomonadati</taxon>
        <taxon>Pseudomonadota</taxon>
        <taxon>Gammaproteobacteria</taxon>
        <taxon>Legionellales</taxon>
        <taxon>Legionellaceae</taxon>
        <taxon>Legionella</taxon>
    </lineage>
</organism>
<keyword evidence="1" id="KW-0812">Transmembrane</keyword>
<evidence type="ECO:0008006" key="4">
    <source>
        <dbReference type="Google" id="ProtNLM"/>
    </source>
</evidence>
<dbReference type="RefSeq" id="WP_045095993.1">
    <property type="nucleotide sequence ID" value="NZ_LN614827.1"/>
</dbReference>
<evidence type="ECO:0000313" key="3">
    <source>
        <dbReference type="Proteomes" id="UP000032430"/>
    </source>
</evidence>
<keyword evidence="1" id="KW-1133">Transmembrane helix</keyword>
<dbReference type="EMBL" id="LN614827">
    <property type="protein sequence ID" value="CEG57504.1"/>
    <property type="molecule type" value="Genomic_DNA"/>
</dbReference>
<name>A0A098G6B0_9GAMM</name>
<dbReference type="Gene3D" id="3.90.70.20">
    <property type="match status" value="1"/>
</dbReference>
<gene>
    <name evidence="2" type="ORF">LFA_2121</name>
</gene>
<feature type="transmembrane region" description="Helical" evidence="1">
    <location>
        <begin position="363"/>
        <end position="386"/>
    </location>
</feature>
<proteinExistence type="predicted"/>
<sequence>MANLFNTYLSLVQSQNNNNFSEAQRDFIQNILKGNSQWSALETLAVTVNIEQLNSLKAALEEEIGKTHYFSFQSPHWNYHYITTLKGVLSDVQGVLDQREKLDTYSKKYAEKYNKFAKRMDNLYNKTTENYHGTIMMPVNQGLEPRIGDSNGECFGYVAKWAAQILKKERPFGLDVNQQRTLQPILFNSLLARKYPEINHLAALTKEISIYQELQASVDKLISRLSGPKTSSEQLAINKTIDYVQNSDYVFYTSTEEMAQSLVDEAQKDPNKVYNLNVMTYIGGHALGFCFIDNKYHFFDSNSGWYRFDNDKDFISWFTYYYKQRGYESYYFNEYAISSYSLLQDPNKALETEEPFSWTWDTIAIVTLLSPILAIYFLVCLTDLFIVRGFRYLGMMVSDYFNSNDHEPELEELDLVDNPTLAESLPKSLEALDLAVNLNKPKEKVLQSESPPDYLDLSVGDNFKRSDSPSFFKVPNMVKSKVEIDVEQPQYRP</sequence>
<dbReference type="AlphaFoldDB" id="A0A098G6B0"/>
<protein>
    <recommendedName>
        <fullName evidence="4">Peptidase C58 YopT-type domain-containing protein</fullName>
    </recommendedName>
</protein>
<dbReference type="SUPFAM" id="SSF54001">
    <property type="entry name" value="Cysteine proteinases"/>
    <property type="match status" value="1"/>
</dbReference>
<keyword evidence="1" id="KW-0472">Membrane</keyword>
<dbReference type="KEGG" id="lfa:LFA_2121"/>